<proteinExistence type="predicted"/>
<feature type="non-terminal residue" evidence="1">
    <location>
        <position position="414"/>
    </location>
</feature>
<comment type="caution">
    <text evidence="1">The sequence shown here is derived from an EMBL/GenBank/DDBJ whole genome shotgun (WGS) entry which is preliminary data.</text>
</comment>
<evidence type="ECO:0000313" key="1">
    <source>
        <dbReference type="EMBL" id="CAG8573636.1"/>
    </source>
</evidence>
<accession>A0ACA9M7R4</accession>
<protein>
    <submittedName>
        <fullName evidence="1">16273_t:CDS:1</fullName>
    </submittedName>
</protein>
<keyword evidence="2" id="KW-1185">Reference proteome</keyword>
<reference evidence="1" key="1">
    <citation type="submission" date="2021-06" db="EMBL/GenBank/DDBJ databases">
        <authorList>
            <person name="Kallberg Y."/>
            <person name="Tangrot J."/>
            <person name="Rosling A."/>
        </authorList>
    </citation>
    <scope>NUCLEOTIDE SEQUENCE</scope>
    <source>
        <strain evidence="1">CL356</strain>
    </source>
</reference>
<evidence type="ECO:0000313" key="2">
    <source>
        <dbReference type="Proteomes" id="UP000789525"/>
    </source>
</evidence>
<dbReference type="EMBL" id="CAJVPT010010811">
    <property type="protein sequence ID" value="CAG8573636.1"/>
    <property type="molecule type" value="Genomic_DNA"/>
</dbReference>
<organism evidence="1 2">
    <name type="scientific">Acaulospora colombiana</name>
    <dbReference type="NCBI Taxonomy" id="27376"/>
    <lineage>
        <taxon>Eukaryota</taxon>
        <taxon>Fungi</taxon>
        <taxon>Fungi incertae sedis</taxon>
        <taxon>Mucoromycota</taxon>
        <taxon>Glomeromycotina</taxon>
        <taxon>Glomeromycetes</taxon>
        <taxon>Diversisporales</taxon>
        <taxon>Acaulosporaceae</taxon>
        <taxon>Acaulospora</taxon>
    </lineage>
</organism>
<dbReference type="Proteomes" id="UP000789525">
    <property type="component" value="Unassembled WGS sequence"/>
</dbReference>
<sequence length="414" mass="47830">MGDLEDPETEHSRYNRELNNIIMYYDKTTEIGKMALKWKEDFKASIQKISGGQVTDYYWEEDDAESIHINIGIEDLNEEINSLNTEETEIRNALLAVLDKSKSKDSELGKTVMNSNLMNGIVDLTDADTKKQIRSILDDEQRLWLEYGLKKQVWTVTPEFEAYCGQFTEDTCNRRQVPNLVRKTFVAGRFDPFFHEVNSSVRLEAPNSSESKASDLERTFAIDTIVYIMNRLFKMHQDVLDLVWVEIITANTKTCKFDGVVRSLQVEKKNPQTIGIVEFSRGKKASKTKDIDDQVKLGRNAVRALNKLLEKVPCRKARVYTIQCVNGRIHIRYMVRPLPSIYLYDEFACIKLPRTFDDMEQFSMDIAILMDFQTDVLKTVKSVNKSIGIEKVYKSEIQPTPKKQKKTSQKDPKD</sequence>
<gene>
    <name evidence="1" type="ORF">ACOLOM_LOCUS5695</name>
</gene>
<name>A0ACA9M7R4_9GLOM</name>